<organism evidence="1 2">
    <name type="scientific">Parasitella parasitica</name>
    <dbReference type="NCBI Taxonomy" id="35722"/>
    <lineage>
        <taxon>Eukaryota</taxon>
        <taxon>Fungi</taxon>
        <taxon>Fungi incertae sedis</taxon>
        <taxon>Mucoromycota</taxon>
        <taxon>Mucoromycotina</taxon>
        <taxon>Mucoromycetes</taxon>
        <taxon>Mucorales</taxon>
        <taxon>Mucorineae</taxon>
        <taxon>Mucoraceae</taxon>
        <taxon>Parasitella</taxon>
    </lineage>
</organism>
<accession>A0A0B7MVU7</accession>
<dbReference type="AlphaFoldDB" id="A0A0B7MVU7"/>
<proteinExistence type="predicted"/>
<name>A0A0B7MVU7_9FUNG</name>
<dbReference type="STRING" id="35722.A0A0B7MVU7"/>
<dbReference type="OrthoDB" id="2265092at2759"/>
<protein>
    <submittedName>
        <fullName evidence="1">Uncharacterized protein</fullName>
    </submittedName>
</protein>
<keyword evidence="2" id="KW-1185">Reference proteome</keyword>
<evidence type="ECO:0000313" key="2">
    <source>
        <dbReference type="Proteomes" id="UP000054107"/>
    </source>
</evidence>
<gene>
    <name evidence="1" type="primary">PARPA_00211.1 scaffold 511</name>
</gene>
<reference evidence="1 2" key="1">
    <citation type="submission" date="2014-09" db="EMBL/GenBank/DDBJ databases">
        <authorList>
            <person name="Ellenberger Sabrina"/>
        </authorList>
    </citation>
    <scope>NUCLEOTIDE SEQUENCE [LARGE SCALE GENOMIC DNA]</scope>
    <source>
        <strain evidence="1 2">CBS 412.66</strain>
    </source>
</reference>
<dbReference type="EMBL" id="LN718895">
    <property type="protein sequence ID" value="CEP06949.1"/>
    <property type="molecule type" value="Genomic_DNA"/>
</dbReference>
<evidence type="ECO:0000313" key="1">
    <source>
        <dbReference type="EMBL" id="CEP06949.1"/>
    </source>
</evidence>
<dbReference type="Proteomes" id="UP000054107">
    <property type="component" value="Unassembled WGS sequence"/>
</dbReference>
<sequence>MFYFLRFFRAGTTHRVEGSLNVSAYSFDDSNKAFASVRVGISAISPIREIDHQNNLIGEGFSAGCVAVNGSSFPMNKEYKKCRFIIMKYVWDNWSNDKLVDGKKDALKEAFSDNLEDLYEDLVDSQKVPMNMNPIAIQEVAVKRLRKNKNSSRTERTVAVRVPNPHILPLDILSDLLILSEVANDDVALDPALFVVPLSATSSNRTTNMES</sequence>